<keyword evidence="2 4" id="KW-0479">Metal-binding</keyword>
<name>A0A172RWS8_9ACTN</name>
<feature type="binding site" evidence="4">
    <location>
        <position position="77"/>
    </location>
    <ligand>
        <name>Zn(2+)</name>
        <dbReference type="ChEBI" id="CHEBI:29105"/>
    </ligand>
</feature>
<protein>
    <recommendedName>
        <fullName evidence="4">Hydrogenase maturation factor HypA</fullName>
    </recommendedName>
</protein>
<evidence type="ECO:0000256" key="1">
    <source>
        <dbReference type="ARBA" id="ARBA00022596"/>
    </source>
</evidence>
<dbReference type="HAMAP" id="MF_00213">
    <property type="entry name" value="HypA_HybF"/>
    <property type="match status" value="1"/>
</dbReference>
<dbReference type="PANTHER" id="PTHR34535">
    <property type="entry name" value="HYDROGENASE MATURATION FACTOR HYPA"/>
    <property type="match status" value="1"/>
</dbReference>
<gene>
    <name evidence="4" type="primary">hypA</name>
    <name evidence="5" type="ORF">SAMN02910314_01553</name>
</gene>
<dbReference type="GO" id="GO:0016151">
    <property type="term" value="F:nickel cation binding"/>
    <property type="evidence" value="ECO:0007669"/>
    <property type="project" value="UniProtKB-UniRule"/>
</dbReference>
<dbReference type="KEGG" id="ddt:AAY81_01580"/>
<dbReference type="STRING" id="79604.AAY81_01580"/>
<dbReference type="OrthoDB" id="288014at2"/>
<evidence type="ECO:0000256" key="3">
    <source>
        <dbReference type="ARBA" id="ARBA00022833"/>
    </source>
</evidence>
<sequence length="118" mass="12909">MHELGMMTGVVDAVSEAARNAGATRVLEVNLSVGEMTEAIEDCLVFAFEALTEGNELMEGSKLNLTMVHPHSRCLECGVEFDHDRFHMTCPECGSIATELLAGRDLQIDNIEVDIPEE</sequence>
<reference evidence="6" key="1">
    <citation type="submission" date="2016-10" db="EMBL/GenBank/DDBJ databases">
        <authorList>
            <person name="Varghese N."/>
        </authorList>
    </citation>
    <scope>NUCLEOTIDE SEQUENCE [LARGE SCALE GENOMIC DNA]</scope>
    <source>
        <strain evidence="6">DSM 21843</strain>
    </source>
</reference>
<dbReference type="EMBL" id="FOEC01000010">
    <property type="protein sequence ID" value="SEO89878.1"/>
    <property type="molecule type" value="Genomic_DNA"/>
</dbReference>
<evidence type="ECO:0000313" key="5">
    <source>
        <dbReference type="EMBL" id="SEO89878.1"/>
    </source>
</evidence>
<dbReference type="Pfam" id="PF01155">
    <property type="entry name" value="HypA"/>
    <property type="match status" value="1"/>
</dbReference>
<organism evidence="5 6">
    <name type="scientific">Denitrobacterium detoxificans</name>
    <dbReference type="NCBI Taxonomy" id="79604"/>
    <lineage>
        <taxon>Bacteria</taxon>
        <taxon>Bacillati</taxon>
        <taxon>Actinomycetota</taxon>
        <taxon>Coriobacteriia</taxon>
        <taxon>Eggerthellales</taxon>
        <taxon>Eggerthellaceae</taxon>
        <taxon>Denitrobacterium</taxon>
    </lineage>
</organism>
<dbReference type="GO" id="GO:0008270">
    <property type="term" value="F:zinc ion binding"/>
    <property type="evidence" value="ECO:0007669"/>
    <property type="project" value="UniProtKB-UniRule"/>
</dbReference>
<accession>A0A172RWS8</accession>
<comment type="function">
    <text evidence="4">Involved in the maturation of [NiFe] hydrogenases. Required for nickel insertion into the metal center of the hydrogenase.</text>
</comment>
<feature type="binding site" evidence="4">
    <location>
        <position position="90"/>
    </location>
    <ligand>
        <name>Zn(2+)</name>
        <dbReference type="ChEBI" id="CHEBI:29105"/>
    </ligand>
</feature>
<dbReference type="Gene3D" id="3.30.2320.80">
    <property type="match status" value="1"/>
</dbReference>
<proteinExistence type="inferred from homology"/>
<dbReference type="InterPro" id="IPR000688">
    <property type="entry name" value="HypA/HybF"/>
</dbReference>
<evidence type="ECO:0000256" key="4">
    <source>
        <dbReference type="HAMAP-Rule" id="MF_00213"/>
    </source>
</evidence>
<feature type="binding site" evidence="4">
    <location>
        <position position="74"/>
    </location>
    <ligand>
        <name>Zn(2+)</name>
        <dbReference type="ChEBI" id="CHEBI:29105"/>
    </ligand>
</feature>
<evidence type="ECO:0000256" key="2">
    <source>
        <dbReference type="ARBA" id="ARBA00022723"/>
    </source>
</evidence>
<comment type="similarity">
    <text evidence="4">Belongs to the HypA/HybF family.</text>
</comment>
<dbReference type="Proteomes" id="UP000182975">
    <property type="component" value="Unassembled WGS sequence"/>
</dbReference>
<dbReference type="GO" id="GO:0051604">
    <property type="term" value="P:protein maturation"/>
    <property type="evidence" value="ECO:0007669"/>
    <property type="project" value="InterPro"/>
</dbReference>
<keyword evidence="1 4" id="KW-0533">Nickel</keyword>
<evidence type="ECO:0000313" key="6">
    <source>
        <dbReference type="Proteomes" id="UP000182975"/>
    </source>
</evidence>
<keyword evidence="6" id="KW-1185">Reference proteome</keyword>
<dbReference type="RefSeq" id="WP_066660578.1">
    <property type="nucleotide sequence ID" value="NZ_CP011402.1"/>
</dbReference>
<dbReference type="PATRIC" id="fig|79604.3.peg.326"/>
<feature type="binding site" evidence="4">
    <location>
        <position position="2"/>
    </location>
    <ligand>
        <name>Ni(2+)</name>
        <dbReference type="ChEBI" id="CHEBI:49786"/>
    </ligand>
</feature>
<dbReference type="AlphaFoldDB" id="A0A172RWS8"/>
<dbReference type="PIRSF" id="PIRSF004761">
    <property type="entry name" value="Hydrgn_mat_HypA"/>
    <property type="match status" value="1"/>
</dbReference>
<keyword evidence="3 4" id="KW-0862">Zinc</keyword>
<feature type="binding site" evidence="4">
    <location>
        <position position="93"/>
    </location>
    <ligand>
        <name>Zn(2+)</name>
        <dbReference type="ChEBI" id="CHEBI:29105"/>
    </ligand>
</feature>
<dbReference type="PANTHER" id="PTHR34535:SF3">
    <property type="entry name" value="HYDROGENASE MATURATION FACTOR HYPA"/>
    <property type="match status" value="1"/>
</dbReference>